<keyword evidence="1" id="KW-1277">Toxin-antitoxin system</keyword>
<reference evidence="3" key="1">
    <citation type="journal article" date="2015" name="Genome Announc.">
        <title>Draft Genome Sequence of an Anaerobic Ammonium-Oxidizing Bacterium, "Candidatus Brocadia sinica".</title>
        <authorList>
            <person name="Oshiki M."/>
            <person name="Shinyako-Hata K."/>
            <person name="Satoh H."/>
            <person name="Okabe S."/>
        </authorList>
    </citation>
    <scope>NUCLEOTIDE SEQUENCE [LARGE SCALE GENOMIC DNA]</scope>
    <source>
        <strain evidence="3">JPN1</strain>
    </source>
</reference>
<name>A0ABQ0JZN4_9BACT</name>
<dbReference type="EMBL" id="BAFN01000001">
    <property type="protein sequence ID" value="GAN34211.1"/>
    <property type="molecule type" value="Genomic_DNA"/>
</dbReference>
<dbReference type="InterPro" id="IPR007712">
    <property type="entry name" value="RelE/ParE_toxin"/>
</dbReference>
<dbReference type="InterPro" id="IPR035093">
    <property type="entry name" value="RelE/ParE_toxin_dom_sf"/>
</dbReference>
<keyword evidence="3" id="KW-1185">Reference proteome</keyword>
<dbReference type="Gene3D" id="3.30.2310.20">
    <property type="entry name" value="RelE-like"/>
    <property type="match status" value="1"/>
</dbReference>
<proteinExistence type="predicted"/>
<gene>
    <name evidence="2" type="ORF">BROSI_A2747</name>
</gene>
<evidence type="ECO:0000313" key="2">
    <source>
        <dbReference type="EMBL" id="GAN34211.1"/>
    </source>
</evidence>
<protein>
    <submittedName>
        <fullName evidence="2">Plasmid stabilization system protein</fullName>
    </submittedName>
</protein>
<evidence type="ECO:0000256" key="1">
    <source>
        <dbReference type="ARBA" id="ARBA00022649"/>
    </source>
</evidence>
<dbReference type="Pfam" id="PF05016">
    <property type="entry name" value="ParE_toxin"/>
    <property type="match status" value="1"/>
</dbReference>
<comment type="caution">
    <text evidence="2">The sequence shown here is derived from an EMBL/GenBank/DDBJ whole genome shotgun (WGS) entry which is preliminary data.</text>
</comment>
<dbReference type="Proteomes" id="UP000032309">
    <property type="component" value="Unassembled WGS sequence"/>
</dbReference>
<dbReference type="RefSeq" id="WP_052564256.1">
    <property type="nucleotide sequence ID" value="NZ_BAFN01000001.1"/>
</dbReference>
<organism evidence="2 3">
    <name type="scientific">Candidatus Brocadia sinica JPN1</name>
    <dbReference type="NCBI Taxonomy" id="1197129"/>
    <lineage>
        <taxon>Bacteria</taxon>
        <taxon>Pseudomonadati</taxon>
        <taxon>Planctomycetota</taxon>
        <taxon>Candidatus Brocadiia</taxon>
        <taxon>Candidatus Brocadiales</taxon>
        <taxon>Candidatus Brocadiaceae</taxon>
        <taxon>Candidatus Brocadia</taxon>
    </lineage>
</organism>
<evidence type="ECO:0000313" key="3">
    <source>
        <dbReference type="Proteomes" id="UP000032309"/>
    </source>
</evidence>
<sequence>MKPFHFHPEALAEADEAAKFYEEQQKGLGKRFIEALTDTINRIKRNPELYRKIDDNMRKCSLLHFPYGIIYRDKNKFIEIIAVMLRCTPLSRQLFNKNKIEF</sequence>
<accession>A0ABQ0JZN4</accession>